<organism evidence="13 14">
    <name type="scientific">Rhodoplanes serenus</name>
    <dbReference type="NCBI Taxonomy" id="200615"/>
    <lineage>
        <taxon>Bacteria</taxon>
        <taxon>Pseudomonadati</taxon>
        <taxon>Pseudomonadota</taxon>
        <taxon>Alphaproteobacteria</taxon>
        <taxon>Hyphomicrobiales</taxon>
        <taxon>Nitrobacteraceae</taxon>
        <taxon>Rhodoplanes</taxon>
    </lineage>
</organism>
<keyword evidence="4" id="KW-0597">Phosphoprotein</keyword>
<dbReference type="GO" id="GO:0004516">
    <property type="term" value="F:nicotinate phosphoribosyltransferase activity"/>
    <property type="evidence" value="ECO:0007669"/>
    <property type="project" value="UniProtKB-UniRule"/>
</dbReference>
<keyword evidence="6 9" id="KW-0662">Pyridine nucleotide biosynthesis</keyword>
<dbReference type="CDD" id="cd01570">
    <property type="entry name" value="NAPRTase_A"/>
    <property type="match status" value="1"/>
</dbReference>
<dbReference type="GO" id="GO:0034355">
    <property type="term" value="P:NAD+ biosynthetic process via the salvage pathway"/>
    <property type="evidence" value="ECO:0007669"/>
    <property type="project" value="TreeGrafter"/>
</dbReference>
<protein>
    <recommendedName>
        <fullName evidence="3 9">Nicotinate phosphoribosyltransferase</fullName>
        <ecNumber evidence="3 9">6.3.4.21</ecNumber>
    </recommendedName>
</protein>
<evidence type="ECO:0000256" key="8">
    <source>
        <dbReference type="ARBA" id="ARBA00048668"/>
    </source>
</evidence>
<dbReference type="InterPro" id="IPR041525">
    <property type="entry name" value="N/Namide_PRibTrfase"/>
</dbReference>
<feature type="domain" description="Nicotinate phosphoribosyltransferase N-terminal" evidence="11">
    <location>
        <begin position="13"/>
        <end position="135"/>
    </location>
</feature>
<evidence type="ECO:0000256" key="9">
    <source>
        <dbReference type="RuleBase" id="RU365100"/>
    </source>
</evidence>
<dbReference type="Proteomes" id="UP000289200">
    <property type="component" value="Unassembled WGS sequence"/>
</dbReference>
<sequence>MDIGDRDIGDSPLLTDLYQLNMMQAYLRTGLTATASFEMFVRRLPPGRSFMMAAGLEQAVAWLEGLRFSPAELAYLERSGRFDRAMLDHLAGLRFTGDVDAMPEGTVFFPDEPLLRITAPLPLAQLLESRLINLVQFQSLIATKAARVMLAAPGKALVDFGFRRAHGAEAGLMAARASYIAGFAGTATVLAEMLWGIPCYGTMAHSYVQAHEDEIVAFESFARARPDNLTLLIDTYDPVAAARKVVALAPKLARDGITVQAVRIDSGDLVALSRQVRQVLDDGGCRDVRIFVSGGLDEVSIDAIVKAGAPIAGFGVGTALTTSQDQPVLDIVYKLQEYDGVARRKRSADKQTWPGRKQVWRRHAADGTLAGDVVSLDGDRQDGTPLLAPVMRAGQRVQPAPSLAEIRARAAAELAALPPALRDVTVAGAYPVTIAPALRALTAEVDRRIATHG</sequence>
<comment type="catalytic activity">
    <reaction evidence="8 9">
        <text>5-phospho-alpha-D-ribose 1-diphosphate + nicotinate + ATP + H2O = nicotinate beta-D-ribonucleotide + ADP + phosphate + diphosphate</text>
        <dbReference type="Rhea" id="RHEA:36163"/>
        <dbReference type="ChEBI" id="CHEBI:15377"/>
        <dbReference type="ChEBI" id="CHEBI:30616"/>
        <dbReference type="ChEBI" id="CHEBI:32544"/>
        <dbReference type="ChEBI" id="CHEBI:33019"/>
        <dbReference type="ChEBI" id="CHEBI:43474"/>
        <dbReference type="ChEBI" id="CHEBI:57502"/>
        <dbReference type="ChEBI" id="CHEBI:58017"/>
        <dbReference type="ChEBI" id="CHEBI:456216"/>
        <dbReference type="EC" id="6.3.4.21"/>
    </reaction>
</comment>
<dbReference type="NCBIfam" id="NF009131">
    <property type="entry name" value="PRK12484.1"/>
    <property type="match status" value="1"/>
</dbReference>
<evidence type="ECO:0000313" key="13">
    <source>
        <dbReference type="EMBL" id="VCU11588.1"/>
    </source>
</evidence>
<comment type="caution">
    <text evidence="13">The sequence shown here is derived from an EMBL/GenBank/DDBJ whole genome shotgun (WGS) entry which is preliminary data.</text>
</comment>
<dbReference type="InterPro" id="IPR036068">
    <property type="entry name" value="Nicotinate_pribotase-like_C"/>
</dbReference>
<evidence type="ECO:0000256" key="1">
    <source>
        <dbReference type="ARBA" id="ARBA00004952"/>
    </source>
</evidence>
<dbReference type="SUPFAM" id="SSF51690">
    <property type="entry name" value="Nicotinate/Quinolinate PRTase C-terminal domain-like"/>
    <property type="match status" value="1"/>
</dbReference>
<dbReference type="InterPro" id="IPR007229">
    <property type="entry name" value="Nic_PRibTrfase-Fam"/>
</dbReference>
<dbReference type="Pfam" id="PF04095">
    <property type="entry name" value="NAPRTase"/>
    <property type="match status" value="1"/>
</dbReference>
<evidence type="ECO:0000256" key="2">
    <source>
        <dbReference type="ARBA" id="ARBA00010897"/>
    </source>
</evidence>
<evidence type="ECO:0000256" key="5">
    <source>
        <dbReference type="ARBA" id="ARBA00022598"/>
    </source>
</evidence>
<name>A0A3S4FD95_9BRAD</name>
<dbReference type="EMBL" id="UWOC01000204">
    <property type="protein sequence ID" value="VCU11588.1"/>
    <property type="molecule type" value="Genomic_DNA"/>
</dbReference>
<accession>A0A3S4FD95</accession>
<dbReference type="PANTHER" id="PTHR11098">
    <property type="entry name" value="NICOTINATE PHOSPHORIBOSYLTRANSFERASE"/>
    <property type="match status" value="1"/>
</dbReference>
<evidence type="ECO:0000256" key="3">
    <source>
        <dbReference type="ARBA" id="ARBA00013236"/>
    </source>
</evidence>
<evidence type="ECO:0000256" key="6">
    <source>
        <dbReference type="ARBA" id="ARBA00022642"/>
    </source>
</evidence>
<dbReference type="PIRSF" id="PIRSF000484">
    <property type="entry name" value="NAPRT"/>
    <property type="match status" value="1"/>
</dbReference>
<dbReference type="SUPFAM" id="SSF54675">
    <property type="entry name" value="Nicotinate/Quinolinate PRTase N-terminal domain-like"/>
    <property type="match status" value="1"/>
</dbReference>
<keyword evidence="5 9" id="KW-0436">Ligase</keyword>
<dbReference type="RefSeq" id="WP_207211615.1">
    <property type="nucleotide sequence ID" value="NZ_UWOC01000204.1"/>
</dbReference>
<comment type="function">
    <text evidence="9">Catalyzes the first step in the biosynthesis of NAD from nicotinic acid, the ATP-dependent synthesis of beta-nicotinate D-ribonucleotide from nicotinate and 5-phospho-D-ribose 1-phosphate.</text>
</comment>
<reference evidence="14" key="1">
    <citation type="submission" date="2018-10" db="EMBL/GenBank/DDBJ databases">
        <authorList>
            <person name="Peiro R."/>
            <person name="Begona"/>
            <person name="Cbmso G."/>
            <person name="Lopez M."/>
            <person name="Gonzalez S."/>
            <person name="Sacristan E."/>
            <person name="Castillo E."/>
        </authorList>
    </citation>
    <scope>NUCLEOTIDE SEQUENCE [LARGE SCALE GENOMIC DNA]</scope>
</reference>
<keyword evidence="7 9" id="KW-0808">Transferase</keyword>
<evidence type="ECO:0000259" key="12">
    <source>
        <dbReference type="Pfam" id="PF17956"/>
    </source>
</evidence>
<dbReference type="Pfam" id="PF17956">
    <property type="entry name" value="NAPRTase_C"/>
    <property type="match status" value="1"/>
</dbReference>
<dbReference type="NCBIfam" id="NF006696">
    <property type="entry name" value="PRK09243.1-3"/>
    <property type="match status" value="1"/>
</dbReference>
<evidence type="ECO:0000313" key="14">
    <source>
        <dbReference type="Proteomes" id="UP000289200"/>
    </source>
</evidence>
<evidence type="ECO:0000256" key="7">
    <source>
        <dbReference type="ARBA" id="ARBA00022679"/>
    </source>
</evidence>
<feature type="domain" description="Nicotinate/nicotinamide phosphoribosyltransferase" evidence="10">
    <location>
        <begin position="157"/>
        <end position="337"/>
    </location>
</feature>
<keyword evidence="14" id="KW-1185">Reference proteome</keyword>
<dbReference type="UniPathway" id="UPA00253">
    <property type="reaction ID" value="UER00457"/>
</dbReference>
<dbReference type="InterPro" id="IPR041619">
    <property type="entry name" value="NAPRTase_C"/>
</dbReference>
<evidence type="ECO:0000259" key="10">
    <source>
        <dbReference type="Pfam" id="PF04095"/>
    </source>
</evidence>
<dbReference type="InterPro" id="IPR013785">
    <property type="entry name" value="Aldolase_TIM"/>
</dbReference>
<dbReference type="InterPro" id="IPR040727">
    <property type="entry name" value="NAPRTase_N"/>
</dbReference>
<keyword evidence="13" id="KW-0328">Glycosyltransferase</keyword>
<comment type="pathway">
    <text evidence="1 9">Cofactor biosynthesis; NAD(+) biosynthesis; nicotinate D-ribonucleotide from nicotinate: step 1/1.</text>
</comment>
<dbReference type="InterPro" id="IPR006405">
    <property type="entry name" value="Nic_PRibTrfase_pncB"/>
</dbReference>
<proteinExistence type="inferred from homology"/>
<evidence type="ECO:0000259" key="11">
    <source>
        <dbReference type="Pfam" id="PF17767"/>
    </source>
</evidence>
<dbReference type="NCBIfam" id="TIGR01513">
    <property type="entry name" value="NAPRTase_put"/>
    <property type="match status" value="1"/>
</dbReference>
<dbReference type="PANTHER" id="PTHR11098:SF1">
    <property type="entry name" value="NICOTINATE PHOSPHORIBOSYLTRANSFERASE"/>
    <property type="match status" value="1"/>
</dbReference>
<comment type="PTM">
    <text evidence="9">Transiently phosphorylated on a His residue during the reaction cycle. Phosphorylation strongly increases the affinity for substrates and increases the rate of nicotinate D-ribonucleotide production. Dephosphorylation regenerates the low-affinity form of the enzyme, leading to product release.</text>
</comment>
<dbReference type="EC" id="6.3.4.21" evidence="3 9"/>
<dbReference type="Gene3D" id="3.20.20.70">
    <property type="entry name" value="Aldolase class I"/>
    <property type="match status" value="1"/>
</dbReference>
<dbReference type="Pfam" id="PF17767">
    <property type="entry name" value="NAPRTase_N"/>
    <property type="match status" value="1"/>
</dbReference>
<evidence type="ECO:0000256" key="4">
    <source>
        <dbReference type="ARBA" id="ARBA00022553"/>
    </source>
</evidence>
<comment type="similarity">
    <text evidence="2 9">Belongs to the NAPRTase family.</text>
</comment>
<feature type="domain" description="Nicotinate phosphoribosyltransferase C-terminal" evidence="12">
    <location>
        <begin position="384"/>
        <end position="441"/>
    </location>
</feature>
<gene>
    <name evidence="13" type="primary">pncB2</name>
    <name evidence="13" type="ORF">RHODGE_RHODGE_04802</name>
</gene>
<dbReference type="AlphaFoldDB" id="A0A3S4FD95"/>
<dbReference type="GO" id="GO:0005829">
    <property type="term" value="C:cytosol"/>
    <property type="evidence" value="ECO:0007669"/>
    <property type="project" value="TreeGrafter"/>
</dbReference>
<dbReference type="GO" id="GO:0016757">
    <property type="term" value="F:glycosyltransferase activity"/>
    <property type="evidence" value="ECO:0007669"/>
    <property type="project" value="UniProtKB-KW"/>
</dbReference>
<dbReference type="Gene3D" id="3.20.140.10">
    <property type="entry name" value="nicotinate phosphoribosyltransferase"/>
    <property type="match status" value="2"/>
</dbReference>